<dbReference type="AlphaFoldDB" id="A0A161WVE9"/>
<dbReference type="InterPro" id="IPR002933">
    <property type="entry name" value="Peptidase_M20"/>
</dbReference>
<evidence type="ECO:0000256" key="11">
    <source>
        <dbReference type="ARBA" id="ARBA00044252"/>
    </source>
</evidence>
<dbReference type="PIRSF" id="PIRSF016599">
    <property type="entry name" value="Xaa-His_dipept"/>
    <property type="match status" value="1"/>
</dbReference>
<dbReference type="Gene3D" id="3.40.630.10">
    <property type="entry name" value="Zn peptidases"/>
    <property type="match status" value="2"/>
</dbReference>
<keyword evidence="4" id="KW-0479">Metal-binding</keyword>
<evidence type="ECO:0000256" key="8">
    <source>
        <dbReference type="ARBA" id="ARBA00023285"/>
    </source>
</evidence>
<reference evidence="19 20" key="1">
    <citation type="submission" date="2016-04" db="EMBL/GenBank/DDBJ databases">
        <title>Genome sequence of Clostridium magnum DSM 2767.</title>
        <authorList>
            <person name="Poehlein A."/>
            <person name="Uhlig R."/>
            <person name="Fischer R."/>
            <person name="Bahl H."/>
            <person name="Daniel R."/>
        </authorList>
    </citation>
    <scope>NUCLEOTIDE SEQUENCE [LARGE SCALE GENOMIC DNA]</scope>
    <source>
        <strain evidence="19 20">DSM 2767</strain>
    </source>
</reference>
<dbReference type="SUPFAM" id="SSF53187">
    <property type="entry name" value="Zn-dependent exopeptidases"/>
    <property type="match status" value="1"/>
</dbReference>
<dbReference type="PRINTS" id="PR00934">
    <property type="entry name" value="XHISDIPTASE"/>
</dbReference>
<evidence type="ECO:0000256" key="2">
    <source>
        <dbReference type="ARBA" id="ARBA00001947"/>
    </source>
</evidence>
<dbReference type="PANTHER" id="PTHR43501:SF1">
    <property type="entry name" value="CYTOSOL NON-SPECIFIC DIPEPTIDASE"/>
    <property type="match status" value="1"/>
</dbReference>
<dbReference type="Proteomes" id="UP000076603">
    <property type="component" value="Unassembled WGS sequence"/>
</dbReference>
<evidence type="ECO:0000256" key="16">
    <source>
        <dbReference type="ARBA" id="ARBA00077688"/>
    </source>
</evidence>
<dbReference type="Pfam" id="PF01546">
    <property type="entry name" value="Peptidase_M20"/>
    <property type="match status" value="1"/>
</dbReference>
<evidence type="ECO:0000256" key="6">
    <source>
        <dbReference type="ARBA" id="ARBA00022833"/>
    </source>
</evidence>
<dbReference type="Pfam" id="PF07687">
    <property type="entry name" value="M20_dimer"/>
    <property type="match status" value="1"/>
</dbReference>
<evidence type="ECO:0000256" key="4">
    <source>
        <dbReference type="ARBA" id="ARBA00022723"/>
    </source>
</evidence>
<protein>
    <recommendedName>
        <fullName evidence="13">Cytosol non-specific dipeptidase</fullName>
        <ecNumber evidence="10">3.4.13.18</ecNumber>
    </recommendedName>
    <alternativeName>
        <fullName evidence="16">Aminoacyl-histidine dipeptidase</fullName>
    </alternativeName>
    <alternativeName>
        <fullName evidence="15">Beta-alanyl-histidine dipeptidase</fullName>
    </alternativeName>
    <alternativeName>
        <fullName evidence="14">Carnosinase</fullName>
    </alternativeName>
    <alternativeName>
        <fullName evidence="11">Peptidase D</fullName>
    </alternativeName>
    <alternativeName>
        <fullName evidence="17">Xaa-His dipeptidase</fullName>
    </alternativeName>
</protein>
<evidence type="ECO:0000256" key="13">
    <source>
        <dbReference type="ARBA" id="ARBA00071271"/>
    </source>
</evidence>
<comment type="similarity">
    <text evidence="12">Belongs to the peptidase M20C family.</text>
</comment>
<dbReference type="GO" id="GO:0070573">
    <property type="term" value="F:metallodipeptidase activity"/>
    <property type="evidence" value="ECO:0007669"/>
    <property type="project" value="TreeGrafter"/>
</dbReference>
<evidence type="ECO:0000256" key="3">
    <source>
        <dbReference type="ARBA" id="ARBA00022670"/>
    </source>
</evidence>
<gene>
    <name evidence="19" type="primary">pepD</name>
    <name evidence="19" type="ORF">CLMAG_37790</name>
</gene>
<evidence type="ECO:0000256" key="17">
    <source>
        <dbReference type="ARBA" id="ARBA00078074"/>
    </source>
</evidence>
<comment type="caution">
    <text evidence="19">The sequence shown here is derived from an EMBL/GenBank/DDBJ whole genome shotgun (WGS) entry which is preliminary data.</text>
</comment>
<evidence type="ECO:0000256" key="5">
    <source>
        <dbReference type="ARBA" id="ARBA00022801"/>
    </source>
</evidence>
<dbReference type="PATRIC" id="fig|1121326.3.peg.3823"/>
<dbReference type="NCBIfam" id="TIGR01893">
    <property type="entry name" value="aa-his-dipept"/>
    <property type="match status" value="1"/>
</dbReference>
<keyword evidence="8" id="KW-0170">Cobalt</keyword>
<name>A0A161WVE9_9CLOT</name>
<keyword evidence="7" id="KW-0482">Metalloprotease</keyword>
<dbReference type="GO" id="GO:0005829">
    <property type="term" value="C:cytosol"/>
    <property type="evidence" value="ECO:0007669"/>
    <property type="project" value="TreeGrafter"/>
</dbReference>
<evidence type="ECO:0000313" key="19">
    <source>
        <dbReference type="EMBL" id="KZL90868.1"/>
    </source>
</evidence>
<evidence type="ECO:0000256" key="14">
    <source>
        <dbReference type="ARBA" id="ARBA00075285"/>
    </source>
</evidence>
<keyword evidence="5 19" id="KW-0378">Hydrolase</keyword>
<evidence type="ECO:0000313" key="20">
    <source>
        <dbReference type="Proteomes" id="UP000076603"/>
    </source>
</evidence>
<dbReference type="GO" id="GO:0006508">
    <property type="term" value="P:proteolysis"/>
    <property type="evidence" value="ECO:0007669"/>
    <property type="project" value="UniProtKB-KW"/>
</dbReference>
<evidence type="ECO:0000256" key="12">
    <source>
        <dbReference type="ARBA" id="ARBA00061423"/>
    </source>
</evidence>
<evidence type="ECO:0000256" key="15">
    <source>
        <dbReference type="ARBA" id="ARBA00076004"/>
    </source>
</evidence>
<feature type="domain" description="Peptidase M20 dimerisation" evidence="18">
    <location>
        <begin position="236"/>
        <end position="319"/>
    </location>
</feature>
<keyword evidence="6" id="KW-0862">Zinc</keyword>
<keyword evidence="3" id="KW-0645">Protease</keyword>
<keyword evidence="20" id="KW-1185">Reference proteome</keyword>
<sequence length="513" mass="57033">MKYNHAKMLLFRFISYVNELMERMVKVVNRILKDIKPLEVFKYFEELSRIPRGSGNERGVSNYLVSFAEQHNLEVIQDPALNVIIKKKATSGYENRPSVIIQGHMDMVCEKNVDTQHDFTKDPLQLKIIDDMIYATGTTLGADNGIAVAMGMAILASKEIQHPALELLVTTEEETGMAGAEALNPNNIDGRILINIDSEEEGTLLVSCAGGITAKTTIPAVWEEPDKDLVTCVIRIRGLKGGHSGMEINKGRGNSNKLMGRILAILSDSVDFTLGEITGGSKHNAIPREADAVILVKSEDKVKVSEKITELEQILKDELRTPDPDLRVNFEVLSEGTSRVLSRKSTESVINYLYLVQDGISSMSMDIPGLVESSINLGVVTTEEDRIEFISAIRSSVNSLKRDIFTRVETIAKLVGATVSKESDYPEWAYNPDSKIRNTFVEVFEKINGHKPEITAIHAGLECGLLGEKFDGKMDMISFGPNLYDVHTPDEHMSISSVQRMWDYLVEVLKNIK</sequence>
<keyword evidence="19" id="KW-0224">Dipeptidase</keyword>
<dbReference type="InterPro" id="IPR001160">
    <property type="entry name" value="Peptidase_M20C"/>
</dbReference>
<dbReference type="EMBL" id="LWAE01000004">
    <property type="protein sequence ID" value="KZL90868.1"/>
    <property type="molecule type" value="Genomic_DNA"/>
</dbReference>
<evidence type="ECO:0000256" key="10">
    <source>
        <dbReference type="ARBA" id="ARBA00038976"/>
    </source>
</evidence>
<dbReference type="GO" id="GO:0046872">
    <property type="term" value="F:metal ion binding"/>
    <property type="evidence" value="ECO:0007669"/>
    <property type="project" value="UniProtKB-KW"/>
</dbReference>
<dbReference type="EC" id="3.4.13.18" evidence="10"/>
<evidence type="ECO:0000256" key="7">
    <source>
        <dbReference type="ARBA" id="ARBA00023049"/>
    </source>
</evidence>
<dbReference type="InterPro" id="IPR011650">
    <property type="entry name" value="Peptidase_M20_dimer"/>
</dbReference>
<dbReference type="STRING" id="1121326.CLMAG_37790"/>
<evidence type="ECO:0000259" key="18">
    <source>
        <dbReference type="Pfam" id="PF07687"/>
    </source>
</evidence>
<comment type="catalytic activity">
    <reaction evidence="9">
        <text>Hydrolysis of dipeptides, preferentially hydrophobic dipeptides including prolyl amino acids.</text>
        <dbReference type="EC" id="3.4.13.18"/>
    </reaction>
</comment>
<proteinExistence type="inferred from homology"/>
<comment type="cofactor">
    <cofactor evidence="2">
        <name>Zn(2+)</name>
        <dbReference type="ChEBI" id="CHEBI:29105"/>
    </cofactor>
</comment>
<accession>A0A161WVE9</accession>
<organism evidence="19 20">
    <name type="scientific">Clostridium magnum DSM 2767</name>
    <dbReference type="NCBI Taxonomy" id="1121326"/>
    <lineage>
        <taxon>Bacteria</taxon>
        <taxon>Bacillati</taxon>
        <taxon>Bacillota</taxon>
        <taxon>Clostridia</taxon>
        <taxon>Eubacteriales</taxon>
        <taxon>Clostridiaceae</taxon>
        <taxon>Clostridium</taxon>
    </lineage>
</organism>
<dbReference type="CDD" id="cd03890">
    <property type="entry name" value="M20_pepD"/>
    <property type="match status" value="1"/>
</dbReference>
<comment type="cofactor">
    <cofactor evidence="1">
        <name>Co(2+)</name>
        <dbReference type="ChEBI" id="CHEBI:48828"/>
    </cofactor>
</comment>
<evidence type="ECO:0000256" key="1">
    <source>
        <dbReference type="ARBA" id="ARBA00001941"/>
    </source>
</evidence>
<dbReference type="FunFam" id="3.40.630.10:FF:000015">
    <property type="entry name" value="Aminoacyl-histidine dipeptidase PepD"/>
    <property type="match status" value="1"/>
</dbReference>
<dbReference type="FunFam" id="3.40.630.10:FF:000072">
    <property type="entry name" value="Aminoacyl-histidine dipeptidase"/>
    <property type="match status" value="1"/>
</dbReference>
<dbReference type="PANTHER" id="PTHR43501">
    <property type="entry name" value="CYTOSOL NON-SPECIFIC DIPEPTIDASE"/>
    <property type="match status" value="1"/>
</dbReference>
<evidence type="ECO:0000256" key="9">
    <source>
        <dbReference type="ARBA" id="ARBA00036421"/>
    </source>
</evidence>